<feature type="non-terminal residue" evidence="1">
    <location>
        <position position="1"/>
    </location>
</feature>
<dbReference type="EMBL" id="BARU01049419">
    <property type="protein sequence ID" value="GAH93153.1"/>
    <property type="molecule type" value="Genomic_DNA"/>
</dbReference>
<dbReference type="AlphaFoldDB" id="X1LG88"/>
<name>X1LG88_9ZZZZ</name>
<proteinExistence type="predicted"/>
<protein>
    <submittedName>
        <fullName evidence="1">Uncharacterized protein</fullName>
    </submittedName>
</protein>
<gene>
    <name evidence="1" type="ORF">S03H2_72765</name>
</gene>
<feature type="non-terminal residue" evidence="1">
    <location>
        <position position="45"/>
    </location>
</feature>
<sequence>FTLYYSPVYYKYNLNSIYGLRPGPMTFTMDTHWPHILGEVGVFGF</sequence>
<reference evidence="1" key="1">
    <citation type="journal article" date="2014" name="Front. Microbiol.">
        <title>High frequency of phylogenetically diverse reductive dehalogenase-homologous genes in deep subseafloor sedimentary metagenomes.</title>
        <authorList>
            <person name="Kawai M."/>
            <person name="Futagami T."/>
            <person name="Toyoda A."/>
            <person name="Takaki Y."/>
            <person name="Nishi S."/>
            <person name="Hori S."/>
            <person name="Arai W."/>
            <person name="Tsubouchi T."/>
            <person name="Morono Y."/>
            <person name="Uchiyama I."/>
            <person name="Ito T."/>
            <person name="Fujiyama A."/>
            <person name="Inagaki F."/>
            <person name="Takami H."/>
        </authorList>
    </citation>
    <scope>NUCLEOTIDE SEQUENCE</scope>
    <source>
        <strain evidence="1">Expedition CK06-06</strain>
    </source>
</reference>
<evidence type="ECO:0000313" key="1">
    <source>
        <dbReference type="EMBL" id="GAH93153.1"/>
    </source>
</evidence>
<accession>X1LG88</accession>
<organism evidence="1">
    <name type="scientific">marine sediment metagenome</name>
    <dbReference type="NCBI Taxonomy" id="412755"/>
    <lineage>
        <taxon>unclassified sequences</taxon>
        <taxon>metagenomes</taxon>
        <taxon>ecological metagenomes</taxon>
    </lineage>
</organism>
<comment type="caution">
    <text evidence="1">The sequence shown here is derived from an EMBL/GenBank/DDBJ whole genome shotgun (WGS) entry which is preliminary data.</text>
</comment>